<organism evidence="3 4">
    <name type="scientific">Zonotrichia albicollis</name>
    <name type="common">White-throated sparrow</name>
    <name type="synonym">Fringilla albicollis</name>
    <dbReference type="NCBI Taxonomy" id="44394"/>
    <lineage>
        <taxon>Eukaryota</taxon>
        <taxon>Metazoa</taxon>
        <taxon>Chordata</taxon>
        <taxon>Craniata</taxon>
        <taxon>Vertebrata</taxon>
        <taxon>Euteleostomi</taxon>
        <taxon>Archelosauria</taxon>
        <taxon>Archosauria</taxon>
        <taxon>Dinosauria</taxon>
        <taxon>Saurischia</taxon>
        <taxon>Theropoda</taxon>
        <taxon>Coelurosauria</taxon>
        <taxon>Aves</taxon>
        <taxon>Neognathae</taxon>
        <taxon>Neoaves</taxon>
        <taxon>Telluraves</taxon>
        <taxon>Australaves</taxon>
        <taxon>Passeriformes</taxon>
        <taxon>Passerellidae</taxon>
        <taxon>Zonotrichia</taxon>
    </lineage>
</organism>
<accession>A0A8D2N3Z1</accession>
<evidence type="ECO:0000313" key="4">
    <source>
        <dbReference type="Proteomes" id="UP000694413"/>
    </source>
</evidence>
<dbReference type="Pfam" id="PF16182">
    <property type="entry name" value="AbLIM_anchor"/>
    <property type="match status" value="1"/>
</dbReference>
<evidence type="ECO:0000256" key="1">
    <source>
        <dbReference type="SAM" id="MobiDB-lite"/>
    </source>
</evidence>
<reference evidence="3" key="2">
    <citation type="submission" date="2025-09" db="UniProtKB">
        <authorList>
            <consortium name="Ensembl"/>
        </authorList>
    </citation>
    <scope>IDENTIFICATION</scope>
</reference>
<reference evidence="3" key="1">
    <citation type="submission" date="2025-08" db="UniProtKB">
        <authorList>
            <consortium name="Ensembl"/>
        </authorList>
    </citation>
    <scope>IDENTIFICATION</scope>
</reference>
<dbReference type="Ensembl" id="ENSZALT00000022998.1">
    <property type="protein sequence ID" value="ENSZALP00000017241.1"/>
    <property type="gene ID" value="ENSZALG00000013960.1"/>
</dbReference>
<protein>
    <recommendedName>
        <fullName evidence="2">Putative adherens-junction anchoring domain-containing protein</fullName>
    </recommendedName>
</protein>
<proteinExistence type="predicted"/>
<keyword evidence="4" id="KW-1185">Reference proteome</keyword>
<dbReference type="InterPro" id="IPR032402">
    <property type="entry name" value="AbLIM_anchor"/>
</dbReference>
<dbReference type="AlphaFoldDB" id="A0A8D2N3Z1"/>
<feature type="domain" description="Putative adherens-junction anchoring" evidence="2">
    <location>
        <begin position="73"/>
        <end position="112"/>
    </location>
</feature>
<feature type="compositionally biased region" description="Basic and acidic residues" evidence="1">
    <location>
        <begin position="267"/>
        <end position="278"/>
    </location>
</feature>
<feature type="region of interest" description="Disordered" evidence="1">
    <location>
        <begin position="262"/>
        <end position="290"/>
    </location>
</feature>
<name>A0A8D2N3Z1_ZONAL</name>
<sequence>MRGGAGRGEWLLWRVRWEGAMGMGFWGEEYQHRLEMSWSWEETELGAQGQRVGAVLGCHCCFFPDGIGAFFADPLISKSASLPAYRRNGLHRPPSAELFHYDSTNAVNWGMRGEGTSWGHPEGLPMLRGCQPPQAALQGDGVPPGSPGAGWCQQSWGSRLSVCLSVCSPHRVQGKSLLLKGEATSQSPRDVSVCPQALQREAEPSAFVLLHPGPGSPIPAPWGSHQSPFPPQGLLSTIVPWVRSRAGGCAAHTPAWVIPAVVPEPPRSSRVDRSHPESSSHLSLSHPGHGGSCATQTLLNAGGRRPCPRSHGCPQCPCPCPCADLPL</sequence>
<evidence type="ECO:0000313" key="3">
    <source>
        <dbReference type="Ensembl" id="ENSZALP00000017241.1"/>
    </source>
</evidence>
<evidence type="ECO:0000259" key="2">
    <source>
        <dbReference type="Pfam" id="PF16182"/>
    </source>
</evidence>
<dbReference type="Proteomes" id="UP000694413">
    <property type="component" value="Unassembled WGS sequence"/>
</dbReference>